<dbReference type="Proteomes" id="UP001234202">
    <property type="component" value="Unassembled WGS sequence"/>
</dbReference>
<comment type="caution">
    <text evidence="1">The sequence shown here is derived from an EMBL/GenBank/DDBJ whole genome shotgun (WGS) entry which is preliminary data.</text>
</comment>
<keyword evidence="2" id="KW-1185">Reference proteome</keyword>
<accession>A0ACC2XSH9</accession>
<evidence type="ECO:0000313" key="1">
    <source>
        <dbReference type="EMBL" id="KAJ9126823.1"/>
    </source>
</evidence>
<protein>
    <submittedName>
        <fullName evidence="1">Uncharacterized protein</fullName>
    </submittedName>
</protein>
<organism evidence="1 2">
    <name type="scientific">Naganishia onofrii</name>
    <dbReference type="NCBI Taxonomy" id="1851511"/>
    <lineage>
        <taxon>Eukaryota</taxon>
        <taxon>Fungi</taxon>
        <taxon>Dikarya</taxon>
        <taxon>Basidiomycota</taxon>
        <taxon>Agaricomycotina</taxon>
        <taxon>Tremellomycetes</taxon>
        <taxon>Filobasidiales</taxon>
        <taxon>Filobasidiaceae</taxon>
        <taxon>Naganishia</taxon>
    </lineage>
</organism>
<dbReference type="EMBL" id="JASBWV010000004">
    <property type="protein sequence ID" value="KAJ9126823.1"/>
    <property type="molecule type" value="Genomic_DNA"/>
</dbReference>
<reference evidence="1" key="1">
    <citation type="submission" date="2023-04" db="EMBL/GenBank/DDBJ databases">
        <title>Draft Genome sequencing of Naganishia species isolated from polar environments using Oxford Nanopore Technology.</title>
        <authorList>
            <person name="Leo P."/>
            <person name="Venkateswaran K."/>
        </authorList>
    </citation>
    <scope>NUCLEOTIDE SEQUENCE</scope>
    <source>
        <strain evidence="1">DBVPG 5303</strain>
    </source>
</reference>
<evidence type="ECO:0000313" key="2">
    <source>
        <dbReference type="Proteomes" id="UP001234202"/>
    </source>
</evidence>
<gene>
    <name evidence="1" type="ORF">QFC24_001856</name>
</gene>
<sequence>MATEHRLHISGLTSAVTPADLKERFQRFGNVKAVDTVGPDALGQPRNFVYLTIDAEQKNLTKCINSMQNSIWRGAKLKIAPAKKSYEDRLEAERLTDIERKALLNDKEARKLRIKERKDRKRRLAKAGGGRQSGDMRLMTEENWKNEGDIWRGKYWRLTPSHHLIRPIYTRPTHPLHMKPVSSASADIADPVPTTKKTDQYEELGTLGKKIKKPRSLPPKRASRMLLDPFRYGHMHLNGAILEGVSASEVNPLPEGRWSFSYDDLRLDDLSSRLDPSLVGGTWTFHPAGESEVASSRDRILENTEVVPGKRKRVADQLNEIAGNSVFSDTVQDVVNKHVAKKSRTEQSGGKGNNAYPEDPHVLRLDDDDIPTLDDDDIWGAEPVTMEKESVSLFDPNPARAGAASIVKPLTKLVPVIAASSDEEDPVLSDVDFDDDDALFGATSNDVPAPASPLFDKKASRIQAQTTRDVISEEDSADETTRNLSSGVGLTLGGFARAEKEKGLSVLQKLGINLSKEEESHQADALKAVVFDDSDDEGQNISRIATKVDSLAWLHDDEDEDEQDGPIETFRSAARRLSEGGGQVERILEDGSSASESLSDSQVDGDDVLLPAFEAEHIDSRHALDGALAPVKTAGSGTKSNSTTKASSSSTSESSDDSSDDSDDASRDDGDGQKSSGNGNGGQGNDGNNGRKDADDTNSESDSSSEDEDSSSDDEDDEDEADEKQKPAKHSSKQEKQSLKDMFAAQPEATTGFSLMAGLDLELDSDLEMDEANPFETAAPAAREVESTLTSFAPVAAVDVNAVFNASSSNEPFFFGTTGRPLARTEDLQDGWMDKITVGGLEKQEVDVEPFWQTETDEQMAQLWNEQKRELTKEYKKRHREAVKRQKRGMGGAGPSADGGGAMDVE</sequence>
<name>A0ACC2XSH9_9TREE</name>
<proteinExistence type="predicted"/>